<dbReference type="AlphaFoldDB" id="A0A9N9CFZ4"/>
<evidence type="ECO:0000313" key="2">
    <source>
        <dbReference type="Proteomes" id="UP000789375"/>
    </source>
</evidence>
<evidence type="ECO:0000313" key="1">
    <source>
        <dbReference type="EMBL" id="CAG8597567.1"/>
    </source>
</evidence>
<comment type="caution">
    <text evidence="1">The sequence shown here is derived from an EMBL/GenBank/DDBJ whole genome shotgun (WGS) entry which is preliminary data.</text>
</comment>
<dbReference type="EMBL" id="CAJVPP010002367">
    <property type="protein sequence ID" value="CAG8597567.1"/>
    <property type="molecule type" value="Genomic_DNA"/>
</dbReference>
<proteinExistence type="predicted"/>
<keyword evidence="2" id="KW-1185">Reference proteome</keyword>
<accession>A0A9N9CFZ4</accession>
<dbReference type="Proteomes" id="UP000789375">
    <property type="component" value="Unassembled WGS sequence"/>
</dbReference>
<organism evidence="1 2">
    <name type="scientific">Funneliformis mosseae</name>
    <name type="common">Endomycorrhizal fungus</name>
    <name type="synonym">Glomus mosseae</name>
    <dbReference type="NCBI Taxonomy" id="27381"/>
    <lineage>
        <taxon>Eukaryota</taxon>
        <taxon>Fungi</taxon>
        <taxon>Fungi incertae sedis</taxon>
        <taxon>Mucoromycota</taxon>
        <taxon>Glomeromycotina</taxon>
        <taxon>Glomeromycetes</taxon>
        <taxon>Glomerales</taxon>
        <taxon>Glomeraceae</taxon>
        <taxon>Funneliformis</taxon>
    </lineage>
</organism>
<reference evidence="1" key="1">
    <citation type="submission" date="2021-06" db="EMBL/GenBank/DDBJ databases">
        <authorList>
            <person name="Kallberg Y."/>
            <person name="Tangrot J."/>
            <person name="Rosling A."/>
        </authorList>
    </citation>
    <scope>NUCLEOTIDE SEQUENCE</scope>
    <source>
        <strain evidence="1">87-6 pot B 2015</strain>
    </source>
</reference>
<sequence>MRCYKINAGFQFKAEVEEILDINQRPRKVNKSETEHDFSLLDERISYTAEDSLYFDEERTEAEHDFGLLKERSAYISEAQQEFSILTDLYLTKPNEITLK</sequence>
<gene>
    <name evidence="1" type="ORF">FMOSSE_LOCUS8772</name>
</gene>
<name>A0A9N9CFZ4_FUNMO</name>
<protein>
    <submittedName>
        <fullName evidence="1">12864_t:CDS:1</fullName>
    </submittedName>
</protein>